<dbReference type="Proteomes" id="UP000478052">
    <property type="component" value="Unassembled WGS sequence"/>
</dbReference>
<feature type="non-terminal residue" evidence="1">
    <location>
        <position position="1"/>
    </location>
</feature>
<comment type="caution">
    <text evidence="1">The sequence shown here is derived from an EMBL/GenBank/DDBJ whole genome shotgun (WGS) entry which is preliminary data.</text>
</comment>
<evidence type="ECO:0000313" key="1">
    <source>
        <dbReference type="EMBL" id="KAF0768191.1"/>
    </source>
</evidence>
<evidence type="ECO:0000313" key="2">
    <source>
        <dbReference type="Proteomes" id="UP000478052"/>
    </source>
</evidence>
<protein>
    <submittedName>
        <fullName evidence="1">Uncharacterized protein</fullName>
    </submittedName>
</protein>
<dbReference type="AlphaFoldDB" id="A0A6G0ZBH0"/>
<accession>A0A6G0ZBH0</accession>
<name>A0A6G0ZBH0_APHCR</name>
<organism evidence="1 2">
    <name type="scientific">Aphis craccivora</name>
    <name type="common">Cowpea aphid</name>
    <dbReference type="NCBI Taxonomy" id="307492"/>
    <lineage>
        <taxon>Eukaryota</taxon>
        <taxon>Metazoa</taxon>
        <taxon>Ecdysozoa</taxon>
        <taxon>Arthropoda</taxon>
        <taxon>Hexapoda</taxon>
        <taxon>Insecta</taxon>
        <taxon>Pterygota</taxon>
        <taxon>Neoptera</taxon>
        <taxon>Paraneoptera</taxon>
        <taxon>Hemiptera</taxon>
        <taxon>Sternorrhyncha</taxon>
        <taxon>Aphidomorpha</taxon>
        <taxon>Aphidoidea</taxon>
        <taxon>Aphididae</taxon>
        <taxon>Aphidini</taxon>
        <taxon>Aphis</taxon>
        <taxon>Aphis</taxon>
    </lineage>
</organism>
<reference evidence="1 2" key="1">
    <citation type="submission" date="2019-08" db="EMBL/GenBank/DDBJ databases">
        <title>Whole genome of Aphis craccivora.</title>
        <authorList>
            <person name="Voronova N.V."/>
            <person name="Shulinski R.S."/>
            <person name="Bandarenka Y.V."/>
            <person name="Zhorov D.G."/>
            <person name="Warner D."/>
        </authorList>
    </citation>
    <scope>NUCLEOTIDE SEQUENCE [LARGE SCALE GENOMIC DNA]</scope>
    <source>
        <strain evidence="1">180601</strain>
        <tissue evidence="1">Whole Body</tissue>
    </source>
</reference>
<sequence>ITGHGARGFKRFSEPQATVDVATTALTDRKTSAGGSEDYTTAAAYKCQCGTQNRSVFSPILP</sequence>
<proteinExistence type="predicted"/>
<dbReference type="EMBL" id="VUJU01000818">
    <property type="protein sequence ID" value="KAF0768191.1"/>
    <property type="molecule type" value="Genomic_DNA"/>
</dbReference>
<gene>
    <name evidence="1" type="ORF">FWK35_00007265</name>
</gene>
<keyword evidence="2" id="KW-1185">Reference proteome</keyword>